<comment type="pathway">
    <text evidence="1">Cofactor biosynthesis; tetrahydrofolate biosynthesis; 2-amino-4-hydroxy-6-hydroxymethyl-7,8-dihydropteridine diphosphate from 7,8-dihydroneopterin triphosphate: step 4/4.</text>
</comment>
<comment type="function">
    <text evidence="10">Catalyzes the transfer of pyrophosphate from adenosine triphosphate (ATP) to 6-hydroxymethyl-7,8-dihydropterin, an enzymatic step in folate biosynthesis pathway.</text>
</comment>
<comment type="caution">
    <text evidence="14">The sequence shown here is derived from an EMBL/GenBank/DDBJ whole genome shotgun (WGS) entry which is preliminary data.</text>
</comment>
<evidence type="ECO:0000256" key="4">
    <source>
        <dbReference type="ARBA" id="ARBA00016218"/>
    </source>
</evidence>
<dbReference type="Proteomes" id="UP001408594">
    <property type="component" value="Unassembled WGS sequence"/>
</dbReference>
<dbReference type="PANTHER" id="PTHR43071:SF1">
    <property type="entry name" value="2-AMINO-4-HYDROXY-6-HYDROXYMETHYLDIHYDROPTERIDINE PYROPHOSPHOKINASE"/>
    <property type="match status" value="1"/>
</dbReference>
<proteinExistence type="inferred from homology"/>
<dbReference type="RefSeq" id="WP_345549898.1">
    <property type="nucleotide sequence ID" value="NZ_BAABRT010000008.1"/>
</dbReference>
<evidence type="ECO:0000256" key="1">
    <source>
        <dbReference type="ARBA" id="ARBA00005051"/>
    </source>
</evidence>
<evidence type="ECO:0000259" key="13">
    <source>
        <dbReference type="PROSITE" id="PS00794"/>
    </source>
</evidence>
<keyword evidence="6" id="KW-0547">Nucleotide-binding</keyword>
<dbReference type="EC" id="2.7.6.3" evidence="3"/>
<dbReference type="Pfam" id="PF01288">
    <property type="entry name" value="HPPK"/>
    <property type="match status" value="1"/>
</dbReference>
<sequence length="160" mass="17661">MTGGVFIGLGSNLQQPEQQLRSALAEMAAIPQTQLLRCSGFYRSAPVGPGEQPDYINAVAELESALSATALLEALQGIEDRHGRKRLMRWGARTLDLDILLFGRETVDSDSLQIPHPRIGERNFVLVPLAELAPDLKLPGGEPIRELLRRCPQSRLERLN</sequence>
<keyword evidence="7" id="KW-0418">Kinase</keyword>
<evidence type="ECO:0000256" key="2">
    <source>
        <dbReference type="ARBA" id="ARBA00005810"/>
    </source>
</evidence>
<organism evidence="14 15">
    <name type="scientific">Microbulbifer aestuariivivens</name>
    <dbReference type="NCBI Taxonomy" id="1908308"/>
    <lineage>
        <taxon>Bacteria</taxon>
        <taxon>Pseudomonadati</taxon>
        <taxon>Pseudomonadota</taxon>
        <taxon>Gammaproteobacteria</taxon>
        <taxon>Cellvibrionales</taxon>
        <taxon>Microbulbiferaceae</taxon>
        <taxon>Microbulbifer</taxon>
    </lineage>
</organism>
<keyword evidence="5" id="KW-0808">Transferase</keyword>
<dbReference type="NCBIfam" id="TIGR01498">
    <property type="entry name" value="folK"/>
    <property type="match status" value="1"/>
</dbReference>
<keyword evidence="15" id="KW-1185">Reference proteome</keyword>
<gene>
    <name evidence="14" type="primary">folK_1</name>
    <name evidence="14" type="ORF">Maes01_01295</name>
</gene>
<keyword evidence="9" id="KW-0289">Folate biosynthesis</keyword>
<evidence type="ECO:0000256" key="10">
    <source>
        <dbReference type="ARBA" id="ARBA00029409"/>
    </source>
</evidence>
<evidence type="ECO:0000256" key="11">
    <source>
        <dbReference type="ARBA" id="ARBA00029766"/>
    </source>
</evidence>
<keyword evidence="8" id="KW-0067">ATP-binding</keyword>
<dbReference type="PANTHER" id="PTHR43071">
    <property type="entry name" value="2-AMINO-4-HYDROXY-6-HYDROXYMETHYLDIHYDROPTERIDINE PYROPHOSPHOKINASE"/>
    <property type="match status" value="1"/>
</dbReference>
<reference evidence="14 15" key="1">
    <citation type="submission" date="2024-02" db="EMBL/GenBank/DDBJ databases">
        <title>Microbulbifer aestuariivivens NBRC 112533.</title>
        <authorList>
            <person name="Ichikawa N."/>
            <person name="Katano-Makiyama Y."/>
            <person name="Hidaka K."/>
        </authorList>
    </citation>
    <scope>NUCLEOTIDE SEQUENCE [LARGE SCALE GENOMIC DNA]</scope>
    <source>
        <strain evidence="14 15">NBRC 112533</strain>
    </source>
</reference>
<dbReference type="SUPFAM" id="SSF55083">
    <property type="entry name" value="6-hydroxymethyl-7,8-dihydropterin pyrophosphokinase, HPPK"/>
    <property type="match status" value="1"/>
</dbReference>
<comment type="similarity">
    <text evidence="2">Belongs to the HPPK family.</text>
</comment>
<dbReference type="PROSITE" id="PS00794">
    <property type="entry name" value="HPPK"/>
    <property type="match status" value="1"/>
</dbReference>
<evidence type="ECO:0000256" key="9">
    <source>
        <dbReference type="ARBA" id="ARBA00022909"/>
    </source>
</evidence>
<feature type="domain" description="7,8-dihydro-6-hydroxymethylpterin-pyrophosphokinase" evidence="13">
    <location>
        <begin position="89"/>
        <end position="100"/>
    </location>
</feature>
<evidence type="ECO:0000256" key="6">
    <source>
        <dbReference type="ARBA" id="ARBA00022741"/>
    </source>
</evidence>
<dbReference type="Gene3D" id="3.30.70.560">
    <property type="entry name" value="7,8-Dihydro-6-hydroxymethylpterin-pyrophosphokinase HPPK"/>
    <property type="match status" value="1"/>
</dbReference>
<dbReference type="InterPro" id="IPR035907">
    <property type="entry name" value="Hppk_sf"/>
</dbReference>
<dbReference type="EMBL" id="BAABRT010000008">
    <property type="protein sequence ID" value="GAA5524736.1"/>
    <property type="molecule type" value="Genomic_DNA"/>
</dbReference>
<dbReference type="InterPro" id="IPR000550">
    <property type="entry name" value="Hppk"/>
</dbReference>
<name>A0ABP9WQM6_9GAMM</name>
<evidence type="ECO:0000256" key="7">
    <source>
        <dbReference type="ARBA" id="ARBA00022777"/>
    </source>
</evidence>
<accession>A0ABP9WQM6</accession>
<evidence type="ECO:0000256" key="5">
    <source>
        <dbReference type="ARBA" id="ARBA00022679"/>
    </source>
</evidence>
<evidence type="ECO:0000313" key="15">
    <source>
        <dbReference type="Proteomes" id="UP001408594"/>
    </source>
</evidence>
<dbReference type="CDD" id="cd00483">
    <property type="entry name" value="HPPK"/>
    <property type="match status" value="1"/>
</dbReference>
<evidence type="ECO:0000256" key="8">
    <source>
        <dbReference type="ARBA" id="ARBA00022840"/>
    </source>
</evidence>
<evidence type="ECO:0000256" key="3">
    <source>
        <dbReference type="ARBA" id="ARBA00013253"/>
    </source>
</evidence>
<evidence type="ECO:0000313" key="14">
    <source>
        <dbReference type="EMBL" id="GAA5524736.1"/>
    </source>
</evidence>
<evidence type="ECO:0000256" key="12">
    <source>
        <dbReference type="ARBA" id="ARBA00033413"/>
    </source>
</evidence>
<protein>
    <recommendedName>
        <fullName evidence="4">2-amino-4-hydroxy-6-hydroxymethyldihydropteridine pyrophosphokinase</fullName>
        <ecNumber evidence="3">2.7.6.3</ecNumber>
    </recommendedName>
    <alternativeName>
        <fullName evidence="11">6-hydroxymethyl-7,8-dihydropterin pyrophosphokinase</fullName>
    </alternativeName>
    <alternativeName>
        <fullName evidence="12">7,8-dihydro-6-hydroxymethylpterin-pyrophosphokinase</fullName>
    </alternativeName>
</protein>